<dbReference type="Gene3D" id="3.30.710.10">
    <property type="entry name" value="Potassium Channel Kv1.1, Chain A"/>
    <property type="match status" value="1"/>
</dbReference>
<proteinExistence type="predicted"/>
<protein>
    <recommendedName>
        <fullName evidence="1">BTB domain-containing protein</fullName>
    </recommendedName>
</protein>
<dbReference type="OMA" id="LMTSTHY"/>
<dbReference type="Proteomes" id="UP000008068">
    <property type="component" value="Unassembled WGS sequence"/>
</dbReference>
<evidence type="ECO:0000313" key="2">
    <source>
        <dbReference type="EMBL" id="EGT45246.1"/>
    </source>
</evidence>
<accession>G0MVV7</accession>
<sequence length="195" mass="22682">MAETPEPSIYEKAFAKSDVTDAILVVEEKKLHVNKALLSCHSDYFKTLFNSDFKEKSMEEIPIEDVKLEDFATVLSLVNPIRIEPTNERIAELLKVADRFLLPSAKRQLELFLMTSTHYSHEKIEWADMYNLDELLKHTLNKFPNKNAFFFLPSSFSQLKEKTKATIFDRFLVVQRKEDPRANHRSDRGKRPGFG</sequence>
<dbReference type="OrthoDB" id="288452at2759"/>
<evidence type="ECO:0000259" key="1">
    <source>
        <dbReference type="PROSITE" id="PS50097"/>
    </source>
</evidence>
<dbReference type="SMART" id="SM00225">
    <property type="entry name" value="BTB"/>
    <property type="match status" value="1"/>
</dbReference>
<dbReference type="CDD" id="cd18186">
    <property type="entry name" value="BTB_POZ_ZBTB_KLHL-like"/>
    <property type="match status" value="1"/>
</dbReference>
<dbReference type="InterPro" id="IPR000210">
    <property type="entry name" value="BTB/POZ_dom"/>
</dbReference>
<name>G0MVV7_CAEBE</name>
<feature type="domain" description="BTB" evidence="1">
    <location>
        <begin position="20"/>
        <end position="87"/>
    </location>
</feature>
<dbReference type="Pfam" id="PF00651">
    <property type="entry name" value="BTB"/>
    <property type="match status" value="1"/>
</dbReference>
<dbReference type="PROSITE" id="PS50097">
    <property type="entry name" value="BTB"/>
    <property type="match status" value="1"/>
</dbReference>
<gene>
    <name evidence="2" type="ORF">CAEBREN_13284</name>
</gene>
<dbReference type="STRING" id="135651.G0MVV7"/>
<evidence type="ECO:0000313" key="3">
    <source>
        <dbReference type="Proteomes" id="UP000008068"/>
    </source>
</evidence>
<dbReference type="PANTHER" id="PTHR22744:SF14">
    <property type="entry name" value="BTB DOMAIN-CONTAINING PROTEIN-RELATED"/>
    <property type="match status" value="1"/>
</dbReference>
<dbReference type="InParanoid" id="G0MVV7"/>
<dbReference type="EMBL" id="GL379815">
    <property type="protein sequence ID" value="EGT45246.1"/>
    <property type="molecule type" value="Genomic_DNA"/>
</dbReference>
<reference evidence="3" key="1">
    <citation type="submission" date="2011-07" db="EMBL/GenBank/DDBJ databases">
        <authorList>
            <consortium name="Caenorhabditis brenneri Sequencing and Analysis Consortium"/>
            <person name="Wilson R.K."/>
        </authorList>
    </citation>
    <scope>NUCLEOTIDE SEQUENCE [LARGE SCALE GENOMIC DNA]</scope>
    <source>
        <strain evidence="3">PB2801</strain>
    </source>
</reference>
<dbReference type="PANTHER" id="PTHR22744">
    <property type="entry name" value="HELIX LOOP HELIX PROTEIN 21-RELATED"/>
    <property type="match status" value="1"/>
</dbReference>
<dbReference type="AlphaFoldDB" id="G0MVV7"/>
<dbReference type="InterPro" id="IPR011333">
    <property type="entry name" value="SKP1/BTB/POZ_sf"/>
</dbReference>
<dbReference type="SUPFAM" id="SSF54695">
    <property type="entry name" value="POZ domain"/>
    <property type="match status" value="1"/>
</dbReference>
<keyword evidence="3" id="KW-1185">Reference proteome</keyword>
<dbReference type="HOGENOM" id="CLU_036654_2_1_1"/>
<organism evidence="3">
    <name type="scientific">Caenorhabditis brenneri</name>
    <name type="common">Nematode worm</name>
    <dbReference type="NCBI Taxonomy" id="135651"/>
    <lineage>
        <taxon>Eukaryota</taxon>
        <taxon>Metazoa</taxon>
        <taxon>Ecdysozoa</taxon>
        <taxon>Nematoda</taxon>
        <taxon>Chromadorea</taxon>
        <taxon>Rhabditida</taxon>
        <taxon>Rhabditina</taxon>
        <taxon>Rhabditomorpha</taxon>
        <taxon>Rhabditoidea</taxon>
        <taxon>Rhabditidae</taxon>
        <taxon>Peloderinae</taxon>
        <taxon>Caenorhabditis</taxon>
    </lineage>
</organism>